<reference evidence="3 4" key="1">
    <citation type="submission" date="2016-10" db="EMBL/GenBank/DDBJ databases">
        <title>Arsenicibacter rosenii gen. nov., sp. nov., an efficient arsenic-methylating bacterium isolated from an arsenic-contaminated paddy soil.</title>
        <authorList>
            <person name="Huang K."/>
        </authorList>
    </citation>
    <scope>NUCLEOTIDE SEQUENCE [LARGE SCALE GENOMIC DNA]</scope>
    <source>
        <strain evidence="3 4">SM-1</strain>
    </source>
</reference>
<dbReference type="GO" id="GO:0008270">
    <property type="term" value="F:zinc ion binding"/>
    <property type="evidence" value="ECO:0007669"/>
    <property type="project" value="UniProtKB-UniRule"/>
</dbReference>
<dbReference type="Gene3D" id="3.40.390.10">
    <property type="entry name" value="Collagenase (Catalytic Domain)"/>
    <property type="match status" value="1"/>
</dbReference>
<comment type="caution">
    <text evidence="3">The sequence shown here is derived from an EMBL/GenBank/DDBJ whole genome shotgun (WGS) entry which is preliminary data.</text>
</comment>
<feature type="active site" evidence="1">
    <location>
        <position position="152"/>
    </location>
</feature>
<keyword evidence="1" id="KW-0378">Hydrolase</keyword>
<evidence type="ECO:0000259" key="2">
    <source>
        <dbReference type="PROSITE" id="PS51864"/>
    </source>
</evidence>
<dbReference type="GO" id="GO:0004222">
    <property type="term" value="F:metalloendopeptidase activity"/>
    <property type="evidence" value="ECO:0007669"/>
    <property type="project" value="UniProtKB-UniRule"/>
</dbReference>
<dbReference type="AlphaFoldDB" id="A0A1S2VKP1"/>
<evidence type="ECO:0000313" key="3">
    <source>
        <dbReference type="EMBL" id="OIN58756.1"/>
    </source>
</evidence>
<feature type="binding site" evidence="1">
    <location>
        <position position="161"/>
    </location>
    <ligand>
        <name>Zn(2+)</name>
        <dbReference type="ChEBI" id="CHEBI:29105"/>
        <note>catalytic</note>
    </ligand>
</feature>
<feature type="binding site" evidence="1">
    <location>
        <position position="151"/>
    </location>
    <ligand>
        <name>Zn(2+)</name>
        <dbReference type="ChEBI" id="CHEBI:29105"/>
        <note>catalytic</note>
    </ligand>
</feature>
<dbReference type="Pfam" id="PF01400">
    <property type="entry name" value="Astacin"/>
    <property type="match status" value="1"/>
</dbReference>
<dbReference type="InterPro" id="IPR006026">
    <property type="entry name" value="Peptidase_Metallo"/>
</dbReference>
<organism evidence="3 4">
    <name type="scientific">Arsenicibacter rosenii</name>
    <dbReference type="NCBI Taxonomy" id="1750698"/>
    <lineage>
        <taxon>Bacteria</taxon>
        <taxon>Pseudomonadati</taxon>
        <taxon>Bacteroidota</taxon>
        <taxon>Cytophagia</taxon>
        <taxon>Cytophagales</taxon>
        <taxon>Spirosomataceae</taxon>
        <taxon>Arsenicibacter</taxon>
    </lineage>
</organism>
<feature type="domain" description="Peptidase M12A" evidence="2">
    <location>
        <begin position="62"/>
        <end position="253"/>
    </location>
</feature>
<keyword evidence="4" id="KW-1185">Reference proteome</keyword>
<evidence type="ECO:0000256" key="1">
    <source>
        <dbReference type="PROSITE-ProRule" id="PRU01211"/>
    </source>
</evidence>
<dbReference type="Proteomes" id="UP000181790">
    <property type="component" value="Unassembled WGS sequence"/>
</dbReference>
<evidence type="ECO:0000313" key="4">
    <source>
        <dbReference type="Proteomes" id="UP000181790"/>
    </source>
</evidence>
<dbReference type="SUPFAM" id="SSF55486">
    <property type="entry name" value="Metalloproteases ('zincins'), catalytic domain"/>
    <property type="match status" value="1"/>
</dbReference>
<dbReference type="InterPro" id="IPR024079">
    <property type="entry name" value="MetalloPept_cat_dom_sf"/>
</dbReference>
<dbReference type="SMART" id="SM00235">
    <property type="entry name" value="ZnMc"/>
    <property type="match status" value="1"/>
</dbReference>
<proteinExistence type="predicted"/>
<keyword evidence="1" id="KW-0862">Zinc</keyword>
<dbReference type="InterPro" id="IPR001506">
    <property type="entry name" value="Peptidase_M12A"/>
</dbReference>
<comment type="caution">
    <text evidence="1">Lacks conserved residue(s) required for the propagation of feature annotation.</text>
</comment>
<keyword evidence="1" id="KW-0482">Metalloprotease</keyword>
<name>A0A1S2VKP1_9BACT</name>
<dbReference type="GO" id="GO:0006508">
    <property type="term" value="P:proteolysis"/>
    <property type="evidence" value="ECO:0007669"/>
    <property type="project" value="UniProtKB-KW"/>
</dbReference>
<gene>
    <name evidence="3" type="ORF">BLX24_12980</name>
</gene>
<dbReference type="CDD" id="cd04280">
    <property type="entry name" value="ZnMc_astacin_like"/>
    <property type="match status" value="1"/>
</dbReference>
<dbReference type="PANTHER" id="PTHR10127">
    <property type="entry name" value="DISCOIDIN, CUB, EGF, LAMININ , AND ZINC METALLOPROTEASE DOMAIN CONTAINING"/>
    <property type="match status" value="1"/>
</dbReference>
<comment type="cofactor">
    <cofactor evidence="1">
        <name>Zn(2+)</name>
        <dbReference type="ChEBI" id="CHEBI:29105"/>
    </cofactor>
    <text evidence="1">Binds 1 zinc ion per subunit.</text>
</comment>
<accession>A0A1S2VKP1</accession>
<dbReference type="PRINTS" id="PR00480">
    <property type="entry name" value="ASTACIN"/>
</dbReference>
<dbReference type="EMBL" id="MORL01000006">
    <property type="protein sequence ID" value="OIN58756.1"/>
    <property type="molecule type" value="Genomic_DNA"/>
</dbReference>
<keyword evidence="1" id="KW-0479">Metal-binding</keyword>
<protein>
    <submittedName>
        <fullName evidence="3">Peptidase M12</fullName>
    </submittedName>
</protein>
<keyword evidence="1" id="KW-0645">Protease</keyword>
<dbReference type="InterPro" id="IPR034035">
    <property type="entry name" value="Astacin-like_dom"/>
</dbReference>
<dbReference type="PROSITE" id="PS51864">
    <property type="entry name" value="ASTACIN"/>
    <property type="match status" value="1"/>
</dbReference>
<feature type="binding site" evidence="1">
    <location>
        <position position="155"/>
    </location>
    <ligand>
        <name>Zn(2+)</name>
        <dbReference type="ChEBI" id="CHEBI:29105"/>
        <note>catalytic</note>
    </ligand>
</feature>
<dbReference type="PANTHER" id="PTHR10127:SF850">
    <property type="entry name" value="METALLOENDOPEPTIDASE"/>
    <property type="match status" value="1"/>
</dbReference>
<sequence>MSDPQPEQIHTERACPGVAGVPDSGYVKGVYMRYMTVNSAAVFQGDIILHPEDITAEPSIAQTTGRTRLTAKWPDKIVYYAIDPALPNPTRVYAAMAHIEANTPIRFVARTTQRGYVLFRNSSGCSANVGYSGSLQYVNLGRGCTVGNAIHEIGHTIGLWHEHTRSDRDQFIRVNYDNIVPGYSYDFNTYIVQGYDGFDYGNQLDLSSIMMYGPYDFSKNGLPTITRRDGSLYTIQRNGLSPLDIATIKAMYP</sequence>